<evidence type="ECO:0000256" key="5">
    <source>
        <dbReference type="ARBA" id="ARBA00022989"/>
    </source>
</evidence>
<dbReference type="EMBL" id="CP001097">
    <property type="protein sequence ID" value="ACD89612.1"/>
    <property type="molecule type" value="Genomic_DNA"/>
</dbReference>
<feature type="transmembrane region" description="Helical" evidence="7">
    <location>
        <begin position="6"/>
        <end position="22"/>
    </location>
</feature>
<evidence type="ECO:0000256" key="4">
    <source>
        <dbReference type="ARBA" id="ARBA00022692"/>
    </source>
</evidence>
<feature type="transmembrane region" description="Helical" evidence="7">
    <location>
        <begin position="181"/>
        <end position="204"/>
    </location>
</feature>
<dbReference type="GO" id="GO:0055085">
    <property type="term" value="P:transmembrane transport"/>
    <property type="evidence" value="ECO:0007669"/>
    <property type="project" value="InterPro"/>
</dbReference>
<dbReference type="GO" id="GO:0016020">
    <property type="term" value="C:membrane"/>
    <property type="evidence" value="ECO:0007669"/>
    <property type="project" value="UniProtKB-SubCell"/>
</dbReference>
<evidence type="ECO:0000256" key="3">
    <source>
        <dbReference type="ARBA" id="ARBA00022475"/>
    </source>
</evidence>
<dbReference type="Pfam" id="PF03547">
    <property type="entry name" value="Mem_trans"/>
    <property type="match status" value="1"/>
</dbReference>
<dbReference type="STRING" id="290315.Clim_0520"/>
<proteinExistence type="predicted"/>
<feature type="transmembrane region" description="Helical" evidence="7">
    <location>
        <begin position="154"/>
        <end position="175"/>
    </location>
</feature>
<dbReference type="eggNOG" id="COG0679">
    <property type="taxonomic scope" value="Bacteria"/>
</dbReference>
<evidence type="ECO:0000313" key="8">
    <source>
        <dbReference type="EMBL" id="ACD89612.1"/>
    </source>
</evidence>
<sequence length="299" mass="31412">MFDVFFLLAPVFSLFFLGILLRKTGIIDEKGASFLFGFIHKLTLPTLALSLFPYVTLSTGMLAVPLISILVTAAMPVGAIAAKKLLHLPDQTFAAILNGSILMNTSFMLPFVKPLFGAEGVALLFLFNAANTLTANFFLGILQSSRYTDGTTQIATNGFSFLPLTIPAIVCGIAMNLLHLSFVPVTAVILHDIGELTIPLLLLASGASVKLPKVDMIHLFSGITIRMAGGAATGLGVAAFFGLEEPGRSVLALCAAAPAALIRPGTQSAESPENSFSEAFASTGMLGAMILIPLLLLLL</sequence>
<organism evidence="8 9">
    <name type="scientific">Chlorobium limicola (strain DSM 245 / NBRC 103803 / 6330)</name>
    <dbReference type="NCBI Taxonomy" id="290315"/>
    <lineage>
        <taxon>Bacteria</taxon>
        <taxon>Pseudomonadati</taxon>
        <taxon>Chlorobiota</taxon>
        <taxon>Chlorobiia</taxon>
        <taxon>Chlorobiales</taxon>
        <taxon>Chlorobiaceae</taxon>
        <taxon>Chlorobium/Pelodictyon group</taxon>
        <taxon>Chlorobium</taxon>
    </lineage>
</organism>
<evidence type="ECO:0000256" key="2">
    <source>
        <dbReference type="ARBA" id="ARBA00022448"/>
    </source>
</evidence>
<gene>
    <name evidence="8" type="ordered locus">Clim_0520</name>
</gene>
<keyword evidence="3" id="KW-1003">Cell membrane</keyword>
<dbReference type="OrthoDB" id="9805563at2"/>
<feature type="transmembrane region" description="Helical" evidence="7">
    <location>
        <begin position="61"/>
        <end position="81"/>
    </location>
</feature>
<evidence type="ECO:0000256" key="7">
    <source>
        <dbReference type="SAM" id="Phobius"/>
    </source>
</evidence>
<evidence type="ECO:0000313" key="9">
    <source>
        <dbReference type="Proteomes" id="UP000008841"/>
    </source>
</evidence>
<protein>
    <submittedName>
        <fullName evidence="8">Auxin Efflux Carrier</fullName>
    </submittedName>
</protein>
<dbReference type="Proteomes" id="UP000008841">
    <property type="component" value="Chromosome"/>
</dbReference>
<feature type="transmembrane region" description="Helical" evidence="7">
    <location>
        <begin position="122"/>
        <end position="142"/>
    </location>
</feature>
<dbReference type="InterPro" id="IPR004776">
    <property type="entry name" value="Mem_transp_PIN-like"/>
</dbReference>
<dbReference type="KEGG" id="cli:Clim_0520"/>
<dbReference type="PANTHER" id="PTHR36838">
    <property type="entry name" value="AUXIN EFFLUX CARRIER FAMILY PROTEIN"/>
    <property type="match status" value="1"/>
</dbReference>
<dbReference type="HOGENOM" id="CLU_056175_5_2_10"/>
<reference evidence="8 9" key="1">
    <citation type="submission" date="2008-05" db="EMBL/GenBank/DDBJ databases">
        <title>Complete sequence of Chlorobium limicola DSM 245.</title>
        <authorList>
            <consortium name="US DOE Joint Genome Institute"/>
            <person name="Lucas S."/>
            <person name="Copeland A."/>
            <person name="Lapidus A."/>
            <person name="Glavina del Rio T."/>
            <person name="Dalin E."/>
            <person name="Tice H."/>
            <person name="Bruce D."/>
            <person name="Goodwin L."/>
            <person name="Pitluck S."/>
            <person name="Schmutz J."/>
            <person name="Larimer F."/>
            <person name="Land M."/>
            <person name="Hauser L."/>
            <person name="Kyrpides N."/>
            <person name="Ovchinnikova G."/>
            <person name="Zhao F."/>
            <person name="Li T."/>
            <person name="Liu Z."/>
            <person name="Overmann J."/>
            <person name="Bryant D.A."/>
            <person name="Richardson P."/>
        </authorList>
    </citation>
    <scope>NUCLEOTIDE SEQUENCE [LARGE SCALE GENOMIC DNA]</scope>
    <source>
        <strain evidence="9">DSM 245 / NBRC 103803 / 6330</strain>
    </source>
</reference>
<feature type="transmembrane region" description="Helical" evidence="7">
    <location>
        <begin position="216"/>
        <end position="241"/>
    </location>
</feature>
<keyword evidence="4 7" id="KW-0812">Transmembrane</keyword>
<dbReference type="PANTHER" id="PTHR36838:SF3">
    <property type="entry name" value="TRANSPORTER AUXIN EFFLUX CARRIER EC FAMILY"/>
    <property type="match status" value="1"/>
</dbReference>
<dbReference type="RefSeq" id="WP_012465493.1">
    <property type="nucleotide sequence ID" value="NC_010803.1"/>
</dbReference>
<accession>B3EGH5</accession>
<feature type="transmembrane region" description="Helical" evidence="7">
    <location>
        <begin position="93"/>
        <end position="116"/>
    </location>
</feature>
<keyword evidence="6 7" id="KW-0472">Membrane</keyword>
<keyword evidence="2" id="KW-0813">Transport</keyword>
<evidence type="ECO:0000256" key="1">
    <source>
        <dbReference type="ARBA" id="ARBA00004141"/>
    </source>
</evidence>
<comment type="subcellular location">
    <subcellularLocation>
        <location evidence="1">Membrane</location>
        <topology evidence="1">Multi-pass membrane protein</topology>
    </subcellularLocation>
</comment>
<keyword evidence="5 7" id="KW-1133">Transmembrane helix</keyword>
<name>B3EGH5_CHLL2</name>
<evidence type="ECO:0000256" key="6">
    <source>
        <dbReference type="ARBA" id="ARBA00023136"/>
    </source>
</evidence>
<feature type="transmembrane region" description="Helical" evidence="7">
    <location>
        <begin position="34"/>
        <end position="55"/>
    </location>
</feature>
<feature type="transmembrane region" description="Helical" evidence="7">
    <location>
        <begin position="279"/>
        <end position="298"/>
    </location>
</feature>
<dbReference type="AlphaFoldDB" id="B3EGH5"/>